<evidence type="ECO:0000313" key="4">
    <source>
        <dbReference type="EMBL" id="ASD62741.1"/>
    </source>
</evidence>
<gene>
    <name evidence="4" type="ORF">B9G79_03750</name>
</gene>
<evidence type="ECO:0000259" key="3">
    <source>
        <dbReference type="PROSITE" id="PS50887"/>
    </source>
</evidence>
<dbReference type="InterPro" id="IPR050469">
    <property type="entry name" value="Diguanylate_Cyclase"/>
</dbReference>
<accession>A0A1Z3N5Q5</accession>
<dbReference type="CDD" id="cd01949">
    <property type="entry name" value="GGDEF"/>
    <property type="match status" value="1"/>
</dbReference>
<evidence type="ECO:0000256" key="1">
    <source>
        <dbReference type="ARBA" id="ARBA00012528"/>
    </source>
</evidence>
<evidence type="ECO:0000313" key="5">
    <source>
        <dbReference type="Proteomes" id="UP000197003"/>
    </source>
</evidence>
<dbReference type="AlphaFoldDB" id="A0A1Z3N5Q5"/>
<protein>
    <recommendedName>
        <fullName evidence="1">diguanylate cyclase</fullName>
        <ecNumber evidence="1">2.7.7.65</ecNumber>
    </recommendedName>
</protein>
<dbReference type="Gene3D" id="3.30.70.270">
    <property type="match status" value="1"/>
</dbReference>
<dbReference type="NCBIfam" id="TIGR00254">
    <property type="entry name" value="GGDEF"/>
    <property type="match status" value="1"/>
</dbReference>
<dbReference type="PROSITE" id="PS50887">
    <property type="entry name" value="GGDEF"/>
    <property type="match status" value="1"/>
</dbReference>
<dbReference type="SUPFAM" id="SSF52172">
    <property type="entry name" value="CheY-like"/>
    <property type="match status" value="1"/>
</dbReference>
<dbReference type="InterPro" id="IPR000160">
    <property type="entry name" value="GGDEF_dom"/>
</dbReference>
<dbReference type="EMBL" id="CP020946">
    <property type="protein sequence ID" value="ASD62741.1"/>
    <property type="molecule type" value="Genomic_DNA"/>
</dbReference>
<proteinExistence type="predicted"/>
<comment type="catalytic activity">
    <reaction evidence="2">
        <text>2 GTP = 3',3'-c-di-GMP + 2 diphosphate</text>
        <dbReference type="Rhea" id="RHEA:24898"/>
        <dbReference type="ChEBI" id="CHEBI:33019"/>
        <dbReference type="ChEBI" id="CHEBI:37565"/>
        <dbReference type="ChEBI" id="CHEBI:58805"/>
        <dbReference type="EC" id="2.7.7.65"/>
    </reaction>
</comment>
<dbReference type="PANTHER" id="PTHR45138">
    <property type="entry name" value="REGULATORY COMPONENTS OF SENSORY TRANSDUCTION SYSTEM"/>
    <property type="match status" value="1"/>
</dbReference>
<dbReference type="InterPro" id="IPR043128">
    <property type="entry name" value="Rev_trsase/Diguanyl_cyclase"/>
</dbReference>
<dbReference type="OrthoDB" id="5287769at2"/>
<dbReference type="SUPFAM" id="SSF55073">
    <property type="entry name" value="Nucleotide cyclase"/>
    <property type="match status" value="1"/>
</dbReference>
<organism evidence="4 5">
    <name type="scientific">Bdellovibrio bacteriovorus</name>
    <dbReference type="NCBI Taxonomy" id="959"/>
    <lineage>
        <taxon>Bacteria</taxon>
        <taxon>Pseudomonadati</taxon>
        <taxon>Bdellovibrionota</taxon>
        <taxon>Bdellovibrionia</taxon>
        <taxon>Bdellovibrionales</taxon>
        <taxon>Pseudobdellovibrionaceae</taxon>
        <taxon>Bdellovibrio</taxon>
    </lineage>
</organism>
<dbReference type="RefSeq" id="WP_088564362.1">
    <property type="nucleotide sequence ID" value="NZ_CP020946.1"/>
</dbReference>
<dbReference type="Pfam" id="PF00990">
    <property type="entry name" value="GGDEF"/>
    <property type="match status" value="1"/>
</dbReference>
<dbReference type="Proteomes" id="UP000197003">
    <property type="component" value="Chromosome"/>
</dbReference>
<name>A0A1Z3N5Q5_BDEBC</name>
<dbReference type="EC" id="2.7.7.65" evidence="1"/>
<sequence>MNIRDYSSQFTVFVFTTDVDLGASAKVYLSQAGYDAYFFQDPETLEQRLKENAPHILVFSTAALAGSLSDFVSIVQGINDEIRFIAVSSISQFDILAQYNSHGFVDVISDDAAALESRVVWAVDRACEKLYLTYQNEQLFDDLKSTESRMEEVHAAAVKSMKQAEAEKAPPVSISTRIGEYRSAQSKEDLIQKYLNQLPGSLCVFFKFLPSVRSFVATHASGIPGSDIQGVGVQLESNDMKELSSQMAVGLLPPRFTEMLVEAFHFSPPKALPLYAHNALEGVFVYSGQLPAEEVARMNEEFTLLSLCYSHFSLEKKVDSLEVQDFVTEVYNRNYYQKVLGDEVSRARRLKQPLSVVKISMDDFYEIESSLGEAVRDELLKAVATIITKTSRTNDVTCRTGVNELAMILPHCPKKGAALRAERLRRIIEGTSFMDNGMKVSISLGVSEYPSLCDSAKSLDESATKALLHINDKGGNKICLFKAPETHKPEFEVTAE</sequence>
<dbReference type="PANTHER" id="PTHR45138:SF9">
    <property type="entry name" value="DIGUANYLATE CYCLASE DGCM-RELATED"/>
    <property type="match status" value="1"/>
</dbReference>
<dbReference type="GO" id="GO:0052621">
    <property type="term" value="F:diguanylate cyclase activity"/>
    <property type="evidence" value="ECO:0007669"/>
    <property type="project" value="UniProtKB-EC"/>
</dbReference>
<dbReference type="InterPro" id="IPR011006">
    <property type="entry name" value="CheY-like_superfamily"/>
</dbReference>
<reference evidence="4 5" key="1">
    <citation type="submission" date="2017-04" db="EMBL/GenBank/DDBJ databases">
        <title>Whole genome sequence of Bdellovibrio bacteriovorus strain SSB218315.</title>
        <authorList>
            <person name="Oyedara O."/>
            <person name="Rodriguez-Perez M.A."/>
        </authorList>
    </citation>
    <scope>NUCLEOTIDE SEQUENCE [LARGE SCALE GENOMIC DNA]</scope>
    <source>
        <strain evidence="4 5">SSB218315</strain>
    </source>
</reference>
<dbReference type="SMART" id="SM00267">
    <property type="entry name" value="GGDEF"/>
    <property type="match status" value="1"/>
</dbReference>
<evidence type="ECO:0000256" key="2">
    <source>
        <dbReference type="ARBA" id="ARBA00034247"/>
    </source>
</evidence>
<dbReference type="InterPro" id="IPR029787">
    <property type="entry name" value="Nucleotide_cyclase"/>
</dbReference>
<feature type="domain" description="GGDEF" evidence="3">
    <location>
        <begin position="352"/>
        <end position="483"/>
    </location>
</feature>